<accession>A0A2I0ILM0</accession>
<dbReference type="InterPro" id="IPR046349">
    <property type="entry name" value="C1-like_sf"/>
</dbReference>
<evidence type="ECO:0000259" key="4">
    <source>
        <dbReference type="Pfam" id="PF03107"/>
    </source>
</evidence>
<evidence type="ECO:0000256" key="1">
    <source>
        <dbReference type="ARBA" id="ARBA00022737"/>
    </source>
</evidence>
<keyword evidence="6" id="KW-1185">Reference proteome</keyword>
<evidence type="ECO:0000256" key="2">
    <source>
        <dbReference type="SAM" id="Coils"/>
    </source>
</evidence>
<keyword evidence="1" id="KW-0677">Repeat</keyword>
<organism evidence="5 6">
    <name type="scientific">Punica granatum</name>
    <name type="common">Pomegranate</name>
    <dbReference type="NCBI Taxonomy" id="22663"/>
    <lineage>
        <taxon>Eukaryota</taxon>
        <taxon>Viridiplantae</taxon>
        <taxon>Streptophyta</taxon>
        <taxon>Embryophyta</taxon>
        <taxon>Tracheophyta</taxon>
        <taxon>Spermatophyta</taxon>
        <taxon>Magnoliopsida</taxon>
        <taxon>eudicotyledons</taxon>
        <taxon>Gunneridae</taxon>
        <taxon>Pentapetalae</taxon>
        <taxon>rosids</taxon>
        <taxon>malvids</taxon>
        <taxon>Myrtales</taxon>
        <taxon>Lythraceae</taxon>
        <taxon>Punica</taxon>
    </lineage>
</organism>
<protein>
    <recommendedName>
        <fullName evidence="4">DC1 domain-containing protein</fullName>
    </recommendedName>
</protein>
<sequence length="414" mass="47361">MTAITPSLLQHPFHQHALVLQELSESFSWECRICRFSVEGSPVYHCIDCEFFLHKSCAELPPRIQHPSHPQHPLVLSTSSRSFRCYGCRYALHAATLPPPEKEEHKDEQKHEDKDHHEEEMIEHFAHDHPLASFHVDAPNYIKCKACGQGISGCVYGCRACIFVLHEFCALAPREIMNHPLHPQHPLTLLADLECKIKCHVCKSLKPPATSAGKIYRVIFTVALAALSCSTNRAPNWPKRLCTLFIQTTLSYANQVIGIALSALIMIDFYRCVPCNYNLHFSCTPLPHSVRHELHFHPLVLHDRVVDDFYDEQYCDLCETPRHPDHGVYYCGECNCAAHINCVIPKLQEEPEKSRQREDLMLKQLDGQISSKEVEAEALKKKSEMVMKDLEELEKKKQEILSSRAQREAESDMP</sequence>
<feature type="region of interest" description="Disordered" evidence="3">
    <location>
        <begin position="99"/>
        <end position="118"/>
    </location>
</feature>
<feature type="compositionally biased region" description="Basic and acidic residues" evidence="3">
    <location>
        <begin position="100"/>
        <end position="118"/>
    </location>
</feature>
<dbReference type="PANTHER" id="PTHR46288">
    <property type="entry name" value="PHORBOL-ESTER/DAG-TYPE DOMAIN-CONTAINING PROTEIN"/>
    <property type="match status" value="1"/>
</dbReference>
<comment type="caution">
    <text evidence="5">The sequence shown here is derived from an EMBL/GenBank/DDBJ whole genome shotgun (WGS) entry which is preliminary data.</text>
</comment>
<dbReference type="EMBL" id="PGOL01002859">
    <property type="protein sequence ID" value="PKI44643.1"/>
    <property type="molecule type" value="Genomic_DNA"/>
</dbReference>
<gene>
    <name evidence="5" type="ORF">CRG98_034998</name>
</gene>
<feature type="domain" description="DC1" evidence="4">
    <location>
        <begin position="126"/>
        <end position="170"/>
    </location>
</feature>
<feature type="coiled-coil region" evidence="2">
    <location>
        <begin position="362"/>
        <end position="410"/>
    </location>
</feature>
<keyword evidence="2" id="KW-0175">Coiled coil</keyword>
<dbReference type="InterPro" id="IPR004146">
    <property type="entry name" value="DC1"/>
</dbReference>
<dbReference type="PANTHER" id="PTHR46288:SF27">
    <property type="entry name" value="CYSTEINE_HISTIDINE-RICH C1 DOMAIN FAMILY PROTEIN"/>
    <property type="match status" value="1"/>
</dbReference>
<dbReference type="Proteomes" id="UP000233551">
    <property type="component" value="Unassembled WGS sequence"/>
</dbReference>
<name>A0A2I0ILM0_PUNGR</name>
<evidence type="ECO:0000313" key="6">
    <source>
        <dbReference type="Proteomes" id="UP000233551"/>
    </source>
</evidence>
<dbReference type="Pfam" id="PF03107">
    <property type="entry name" value="C1_2"/>
    <property type="match status" value="3"/>
</dbReference>
<feature type="domain" description="DC1" evidence="4">
    <location>
        <begin position="12"/>
        <end position="58"/>
    </location>
</feature>
<dbReference type="AlphaFoldDB" id="A0A2I0ILM0"/>
<feature type="domain" description="DC1" evidence="4">
    <location>
        <begin position="294"/>
        <end position="343"/>
    </location>
</feature>
<dbReference type="InterPro" id="IPR013083">
    <property type="entry name" value="Znf_RING/FYVE/PHD"/>
</dbReference>
<evidence type="ECO:0000256" key="3">
    <source>
        <dbReference type="SAM" id="MobiDB-lite"/>
    </source>
</evidence>
<reference evidence="5 6" key="1">
    <citation type="submission" date="2017-11" db="EMBL/GenBank/DDBJ databases">
        <title>De-novo sequencing of pomegranate (Punica granatum L.) genome.</title>
        <authorList>
            <person name="Akparov Z."/>
            <person name="Amiraslanov A."/>
            <person name="Hajiyeva S."/>
            <person name="Abbasov M."/>
            <person name="Kaur K."/>
            <person name="Hamwieh A."/>
            <person name="Solovyev V."/>
            <person name="Salamov A."/>
            <person name="Braich B."/>
            <person name="Kosarev P."/>
            <person name="Mahmoud A."/>
            <person name="Hajiyev E."/>
            <person name="Babayeva S."/>
            <person name="Izzatullayeva V."/>
            <person name="Mammadov A."/>
            <person name="Mammadov A."/>
            <person name="Sharifova S."/>
            <person name="Ojaghi J."/>
            <person name="Eynullazada K."/>
            <person name="Bayramov B."/>
            <person name="Abdulazimova A."/>
            <person name="Shahmuradov I."/>
        </authorList>
    </citation>
    <scope>NUCLEOTIDE SEQUENCE [LARGE SCALE GENOMIC DNA]</scope>
    <source>
        <strain evidence="6">cv. AG2017</strain>
        <tissue evidence="5">Leaf</tissue>
    </source>
</reference>
<dbReference type="SUPFAM" id="SSF57889">
    <property type="entry name" value="Cysteine-rich domain"/>
    <property type="match status" value="3"/>
</dbReference>
<dbReference type="Gene3D" id="3.30.40.10">
    <property type="entry name" value="Zinc/RING finger domain, C3HC4 (zinc finger)"/>
    <property type="match status" value="1"/>
</dbReference>
<evidence type="ECO:0000313" key="5">
    <source>
        <dbReference type="EMBL" id="PKI44643.1"/>
    </source>
</evidence>
<proteinExistence type="predicted"/>